<dbReference type="Pfam" id="PF11283">
    <property type="entry name" value="DUF3084"/>
    <property type="match status" value="1"/>
</dbReference>
<evidence type="ECO:0000256" key="2">
    <source>
        <dbReference type="SAM" id="Phobius"/>
    </source>
</evidence>
<keyword evidence="2" id="KW-0472">Membrane</keyword>
<dbReference type="InterPro" id="IPR021435">
    <property type="entry name" value="DUF3084"/>
</dbReference>
<keyword evidence="2" id="KW-1133">Transmembrane helix</keyword>
<dbReference type="RefSeq" id="WP_196603524.1">
    <property type="nucleotide sequence ID" value="NZ_CP116940.1"/>
</dbReference>
<evidence type="ECO:0000313" key="3">
    <source>
        <dbReference type="EMBL" id="MDQ0203101.1"/>
    </source>
</evidence>
<accession>A0ABT9Y6C4</accession>
<feature type="coiled-coil region" evidence="1">
    <location>
        <begin position="77"/>
        <end position="188"/>
    </location>
</feature>
<protein>
    <submittedName>
        <fullName evidence="3">Uncharacterized protein (DUF3084 family)</fullName>
    </submittedName>
</protein>
<organism evidence="3 4">
    <name type="scientific">Pectinatus haikarae</name>
    <dbReference type="NCBI Taxonomy" id="349096"/>
    <lineage>
        <taxon>Bacteria</taxon>
        <taxon>Bacillati</taxon>
        <taxon>Bacillota</taxon>
        <taxon>Negativicutes</taxon>
        <taxon>Selenomonadales</taxon>
        <taxon>Selenomonadaceae</taxon>
        <taxon>Pectinatus</taxon>
    </lineage>
</organism>
<proteinExistence type="predicted"/>
<feature type="transmembrane region" description="Helical" evidence="2">
    <location>
        <begin position="45"/>
        <end position="66"/>
    </location>
</feature>
<keyword evidence="2" id="KW-0812">Transmembrane</keyword>
<dbReference type="Proteomes" id="UP001239167">
    <property type="component" value="Unassembled WGS sequence"/>
</dbReference>
<evidence type="ECO:0000256" key="1">
    <source>
        <dbReference type="SAM" id="Coils"/>
    </source>
</evidence>
<reference evidence="3 4" key="1">
    <citation type="submission" date="2023-07" db="EMBL/GenBank/DDBJ databases">
        <title>Genomic Encyclopedia of Type Strains, Phase IV (KMG-IV): sequencing the most valuable type-strain genomes for metagenomic binning, comparative biology and taxonomic classification.</title>
        <authorList>
            <person name="Goeker M."/>
        </authorList>
    </citation>
    <scope>NUCLEOTIDE SEQUENCE [LARGE SCALE GENOMIC DNA]</scope>
    <source>
        <strain evidence="3 4">DSM 16980</strain>
    </source>
</reference>
<keyword evidence="1" id="KW-0175">Coiled coil</keyword>
<sequence length="399" mass="43464">MYGIVLIVVLIIVGGLIAFIGDRLGSKVGKRKMSLFGLRPRHTSIIVTIVTGIAITTVTFGAMAVISKDVRTALFGMEKLQQRIKITQEDLNKADSDLDSAKQEQKHMQVNLEDTRNELVDAKIQTEKMKEHQAKLLADNAELENQNTDLSGQNIYLNATNNTLQLYNNELKSGNNILQEQNNDLVKRNGDLSSKRIVYQAGELIFGGVVPATTDRGAAQNGLAKLIAMANTRIAGTTDGGQADQAGIWIYPEEYENTITKISSVNKDMVVRLIAASNLVKGEPVRSNIELYPDKTVYQDGTMITSGEFVMDGSQNTAQQVLLGFLHDINTIASANGILPDPLRGSIGVISMDQLYSVTETMARVKGKIKLTAYSNGATNILGPLRLVLKVDDLDNNGN</sequence>
<name>A0ABT9Y6C4_9FIRM</name>
<dbReference type="EMBL" id="JAUSUE010000004">
    <property type="protein sequence ID" value="MDQ0203101.1"/>
    <property type="molecule type" value="Genomic_DNA"/>
</dbReference>
<gene>
    <name evidence="3" type="ORF">J2S01_000808</name>
</gene>
<comment type="caution">
    <text evidence="3">The sequence shown here is derived from an EMBL/GenBank/DDBJ whole genome shotgun (WGS) entry which is preliminary data.</text>
</comment>
<evidence type="ECO:0000313" key="4">
    <source>
        <dbReference type="Proteomes" id="UP001239167"/>
    </source>
</evidence>
<feature type="transmembrane region" description="Helical" evidence="2">
    <location>
        <begin position="6"/>
        <end position="24"/>
    </location>
</feature>
<keyword evidence="4" id="KW-1185">Reference proteome</keyword>